<dbReference type="PROSITE" id="PS00036">
    <property type="entry name" value="BZIP_BASIC"/>
    <property type="match status" value="1"/>
</dbReference>
<comment type="caution">
    <text evidence="3">The sequence shown here is derived from an EMBL/GenBank/DDBJ whole genome shotgun (WGS) entry which is preliminary data.</text>
</comment>
<dbReference type="PROSITE" id="PS50217">
    <property type="entry name" value="BZIP"/>
    <property type="match status" value="1"/>
</dbReference>
<dbReference type="RefSeq" id="XP_024663087.1">
    <property type="nucleotide sequence ID" value="XM_024807319.1"/>
</dbReference>
<feature type="region of interest" description="Disordered" evidence="1">
    <location>
        <begin position="56"/>
        <end position="77"/>
    </location>
</feature>
<feature type="compositionally biased region" description="Acidic residues" evidence="1">
    <location>
        <begin position="57"/>
        <end position="68"/>
    </location>
</feature>
<sequence>MVISTNSFYGPGPASAMGLWSVNVNEDALQEKRMAASGFYQPTVQIGMGEIVKQEASDDVPDLDEDEYSPQGSMNQPWLTGMRLSVDPAFDVPPELELGSRPTQPDRFARFLPKPSMDTFGQGLDVRGLHSTSPAVSGTTPLADTARTSSVDSQVMTGEGVCEGNITSKRAKNAAAARRSRARQTIRVQTLEAKLDSMSTDNLCLKYEVEKLRELVTRLQQKIVDHGLVLEESERLDPNPKSSESSS</sequence>
<evidence type="ECO:0000313" key="4">
    <source>
        <dbReference type="Proteomes" id="UP000238350"/>
    </source>
</evidence>
<dbReference type="InterPro" id="IPR004827">
    <property type="entry name" value="bZIP"/>
</dbReference>
<dbReference type="InterPro" id="IPR046347">
    <property type="entry name" value="bZIP_sf"/>
</dbReference>
<dbReference type="Gene3D" id="1.20.5.170">
    <property type="match status" value="1"/>
</dbReference>
<organism evidence="3 4">
    <name type="scientific">Wickerhamiella sorbophila</name>
    <dbReference type="NCBI Taxonomy" id="45607"/>
    <lineage>
        <taxon>Eukaryota</taxon>
        <taxon>Fungi</taxon>
        <taxon>Dikarya</taxon>
        <taxon>Ascomycota</taxon>
        <taxon>Saccharomycotina</taxon>
        <taxon>Dipodascomycetes</taxon>
        <taxon>Dipodascales</taxon>
        <taxon>Trichomonascaceae</taxon>
        <taxon>Wickerhamiella</taxon>
    </lineage>
</organism>
<dbReference type="Pfam" id="PF00170">
    <property type="entry name" value="bZIP_1"/>
    <property type="match status" value="1"/>
</dbReference>
<reference evidence="3 4" key="1">
    <citation type="submission" date="2017-04" db="EMBL/GenBank/DDBJ databases">
        <title>Genome sequencing of [Candida] sorbophila.</title>
        <authorList>
            <person name="Ahn J.O."/>
        </authorList>
    </citation>
    <scope>NUCLEOTIDE SEQUENCE [LARGE SCALE GENOMIC DNA]</scope>
    <source>
        <strain evidence="3 4">DS02</strain>
    </source>
</reference>
<gene>
    <name evidence="3" type="ORF">B9G98_00761</name>
</gene>
<dbReference type="SUPFAM" id="SSF57959">
    <property type="entry name" value="Leucine zipper domain"/>
    <property type="match status" value="1"/>
</dbReference>
<proteinExistence type="predicted"/>
<protein>
    <recommendedName>
        <fullName evidence="2">BZIP domain-containing protein</fullName>
    </recommendedName>
</protein>
<dbReference type="GO" id="GO:0003700">
    <property type="term" value="F:DNA-binding transcription factor activity"/>
    <property type="evidence" value="ECO:0007669"/>
    <property type="project" value="InterPro"/>
</dbReference>
<accession>A0A2T0FDT5</accession>
<evidence type="ECO:0000313" key="3">
    <source>
        <dbReference type="EMBL" id="PRT53141.1"/>
    </source>
</evidence>
<dbReference type="GeneID" id="36514510"/>
<dbReference type="Proteomes" id="UP000238350">
    <property type="component" value="Unassembled WGS sequence"/>
</dbReference>
<dbReference type="EMBL" id="NDIQ01000001">
    <property type="protein sequence ID" value="PRT53141.1"/>
    <property type="molecule type" value="Genomic_DNA"/>
</dbReference>
<evidence type="ECO:0000256" key="1">
    <source>
        <dbReference type="SAM" id="MobiDB-lite"/>
    </source>
</evidence>
<keyword evidence="4" id="KW-1185">Reference proteome</keyword>
<feature type="domain" description="BZIP" evidence="2">
    <location>
        <begin position="169"/>
        <end position="226"/>
    </location>
</feature>
<dbReference type="AlphaFoldDB" id="A0A2T0FDT5"/>
<name>A0A2T0FDT5_9ASCO</name>
<evidence type="ECO:0000259" key="2">
    <source>
        <dbReference type="PROSITE" id="PS50217"/>
    </source>
</evidence>